<dbReference type="Proteomes" id="UP000182373">
    <property type="component" value="Chromosome"/>
</dbReference>
<dbReference type="CDD" id="cd07067">
    <property type="entry name" value="HP_PGM_like"/>
    <property type="match status" value="1"/>
</dbReference>
<dbReference type="EMBL" id="CP018191">
    <property type="protein sequence ID" value="APH53293.1"/>
    <property type="molecule type" value="Genomic_DNA"/>
</dbReference>
<dbReference type="SUPFAM" id="SSF53254">
    <property type="entry name" value="Phosphoglycerate mutase-like"/>
    <property type="match status" value="1"/>
</dbReference>
<dbReference type="Pfam" id="PF00300">
    <property type="entry name" value="His_Phos_1"/>
    <property type="match status" value="1"/>
</dbReference>
<evidence type="ECO:0000313" key="2">
    <source>
        <dbReference type="Proteomes" id="UP000182373"/>
    </source>
</evidence>
<evidence type="ECO:0000313" key="1">
    <source>
        <dbReference type="EMBL" id="APH53293.1"/>
    </source>
</evidence>
<organism evidence="1 2">
    <name type="scientific">Granulibacter bethesdensis</name>
    <dbReference type="NCBI Taxonomy" id="364410"/>
    <lineage>
        <taxon>Bacteria</taxon>
        <taxon>Pseudomonadati</taxon>
        <taxon>Pseudomonadota</taxon>
        <taxon>Alphaproteobacteria</taxon>
        <taxon>Acetobacterales</taxon>
        <taxon>Acetobacteraceae</taxon>
        <taxon>Granulibacter</taxon>
    </lineage>
</organism>
<keyword evidence="1" id="KW-0378">Hydrolase</keyword>
<dbReference type="Gene3D" id="3.40.50.1240">
    <property type="entry name" value="Phosphoglycerate mutase-like"/>
    <property type="match status" value="1"/>
</dbReference>
<proteinExistence type="predicted"/>
<dbReference type="InterPro" id="IPR013078">
    <property type="entry name" value="His_Pase_superF_clade-1"/>
</dbReference>
<dbReference type="SMART" id="SM00855">
    <property type="entry name" value="PGAM"/>
    <property type="match status" value="1"/>
</dbReference>
<reference evidence="2" key="1">
    <citation type="submission" date="2016-11" db="EMBL/GenBank/DDBJ databases">
        <title>Comparative genomic and phenotypic analysis of Granulibacter bethesdensis clinical isolates from patients with chronic granulomatous disease.</title>
        <authorList>
            <person name="Zarember K.A."/>
            <person name="Porcella S.F."/>
            <person name="Chu J."/>
            <person name="Ding L."/>
            <person name="Dahlstrom E."/>
            <person name="Barbian K."/>
            <person name="Martens C."/>
            <person name="Sykora L."/>
            <person name="Kramer S."/>
            <person name="Pettinato A.M."/>
            <person name="Hong H."/>
            <person name="Wald G."/>
            <person name="Berg L.J."/>
            <person name="Rogge L.S."/>
            <person name="Greenberg D.E."/>
            <person name="Falcone E.L."/>
            <person name="Neves J.F."/>
            <person name="Simoes M.J."/>
            <person name="Casal M."/>
            <person name="Rodriguez-Lopez F.C."/>
            <person name="Zelazny A."/>
            <person name="Gallin J.I."/>
            <person name="Holland S.M."/>
        </authorList>
    </citation>
    <scope>NUCLEOTIDE SEQUENCE [LARGE SCALE GENOMIC DNA]</scope>
    <source>
        <strain evidence="2">NIH9.1</strain>
    </source>
</reference>
<sequence length="210" mass="23752">MSCRHRPPTAMQRHTSQPDHKRIMQLALIRHTRPAIAGGLCYGRLDVPLADDREEAARAILAQLTEMQDAIIISSPALRCQWLANWLAGQMHSPPIMIDPRLQELDFGDWEGSRWDDIDRTALDRWAASPDDFTPPNGESMRALRHRIDQIWAEWMCDRHNRIVVTHGGPLRILCAHAAARAVDLTVFSPSFGSVMRADIPPDVRTPESD</sequence>
<dbReference type="PANTHER" id="PTHR48100:SF62">
    <property type="entry name" value="GLUCOSYL-3-PHOSPHOGLYCERATE PHOSPHATASE"/>
    <property type="match status" value="1"/>
</dbReference>
<name>A0AAC9KA63_9PROT</name>
<gene>
    <name evidence="1" type="ORF">GbCGDNIH9_0069</name>
</gene>
<dbReference type="GO" id="GO:0005737">
    <property type="term" value="C:cytoplasm"/>
    <property type="evidence" value="ECO:0007669"/>
    <property type="project" value="TreeGrafter"/>
</dbReference>
<dbReference type="AlphaFoldDB" id="A0AAC9KA63"/>
<protein>
    <submittedName>
        <fullName evidence="1">Alpha-ribazole-5'-phosphate phosphatase</fullName>
        <ecNumber evidence="1">3.1.3.73</ecNumber>
    </submittedName>
</protein>
<dbReference type="InterPro" id="IPR029033">
    <property type="entry name" value="His_PPase_superfam"/>
</dbReference>
<dbReference type="EC" id="3.1.3.73" evidence="1"/>
<dbReference type="PANTHER" id="PTHR48100">
    <property type="entry name" value="BROAD-SPECIFICITY PHOSPHATASE YOR283W-RELATED"/>
    <property type="match status" value="1"/>
</dbReference>
<accession>A0AAC9KA63</accession>
<dbReference type="GO" id="GO:0043755">
    <property type="term" value="F:alpha-ribazole phosphatase activity"/>
    <property type="evidence" value="ECO:0007669"/>
    <property type="project" value="UniProtKB-EC"/>
</dbReference>
<dbReference type="InterPro" id="IPR050275">
    <property type="entry name" value="PGM_Phosphatase"/>
</dbReference>